<reference evidence="2 3" key="1">
    <citation type="submission" date="2020-10" db="EMBL/GenBank/DDBJ databases">
        <title>Identification of Nocardia species via Next-generation sequencing and recognition of intraspecies genetic diversity.</title>
        <authorList>
            <person name="Li P."/>
            <person name="Li P."/>
            <person name="Lu B."/>
        </authorList>
    </citation>
    <scope>NUCLEOTIDE SEQUENCE [LARGE SCALE GENOMIC DNA]</scope>
    <source>
        <strain evidence="2 3">BJ06-0157</strain>
    </source>
</reference>
<dbReference type="RefSeq" id="WP_195127519.1">
    <property type="nucleotide sequence ID" value="NZ_JADLQX010000001.1"/>
</dbReference>
<feature type="domain" description="DUF397" evidence="1">
    <location>
        <begin position="4"/>
        <end position="56"/>
    </location>
</feature>
<keyword evidence="3" id="KW-1185">Reference proteome</keyword>
<name>A0ABS0CHN7_9NOCA</name>
<dbReference type="Proteomes" id="UP000702209">
    <property type="component" value="Unassembled WGS sequence"/>
</dbReference>
<evidence type="ECO:0000259" key="1">
    <source>
        <dbReference type="Pfam" id="PF04149"/>
    </source>
</evidence>
<accession>A0ABS0CHN7</accession>
<dbReference type="EMBL" id="JADLQX010000001">
    <property type="protein sequence ID" value="MBF6296127.1"/>
    <property type="molecule type" value="Genomic_DNA"/>
</dbReference>
<protein>
    <submittedName>
        <fullName evidence="2">DUF397 domain-containing protein</fullName>
    </submittedName>
</protein>
<organism evidence="2 3">
    <name type="scientific">Nocardia amamiensis</name>
    <dbReference type="NCBI Taxonomy" id="404578"/>
    <lineage>
        <taxon>Bacteria</taxon>
        <taxon>Bacillati</taxon>
        <taxon>Actinomycetota</taxon>
        <taxon>Actinomycetes</taxon>
        <taxon>Mycobacteriales</taxon>
        <taxon>Nocardiaceae</taxon>
        <taxon>Nocardia</taxon>
    </lineage>
</organism>
<dbReference type="Pfam" id="PF04149">
    <property type="entry name" value="DUF397"/>
    <property type="match status" value="1"/>
</dbReference>
<proteinExistence type="predicted"/>
<evidence type="ECO:0000313" key="2">
    <source>
        <dbReference type="EMBL" id="MBF6296127.1"/>
    </source>
</evidence>
<evidence type="ECO:0000313" key="3">
    <source>
        <dbReference type="Proteomes" id="UP000702209"/>
    </source>
</evidence>
<dbReference type="InterPro" id="IPR007278">
    <property type="entry name" value="DUF397"/>
</dbReference>
<comment type="caution">
    <text evidence="2">The sequence shown here is derived from an EMBL/GenBank/DDBJ whole genome shotgun (WGS) entry which is preliminary data.</text>
</comment>
<sequence length="111" mass="11796">MSTRWFKSTFSGEAGACVEISHRRDTVLIRDSKYTGPAAEQPIVSVPPAIWPAFLDLALSANSGTLDDGVAISLHQDGGAAISAQGVTLLCNADEWDAFTKGVADGQFDRR</sequence>
<gene>
    <name evidence="2" type="ORF">IU459_01050</name>
</gene>